<name>A0A1M4YL97_9FIRM</name>
<sequence>MVKINSPKKFLLALLKRIDEDNIVAFAYQLTYSLLLAVFPFLIFLFTLIGYSDLDSSAILSTLDSSLPDNVFNMINDLVTDIVDSQRGGLMSFSVFLSVYSAAGGFRAFMKGTNKALGINDERSLPLKYLLSIFWVVLFALTILLALIGIVFGQQLLDLASYYFPKLPFEGLVDLLRVILPVVFIFMLILAFYIFVPAKKVKFRYAFPGAIFSTFTWTVFTLVFQKYVDNFANYSRFYGALGAVIALMLWLLLTSLILLLGVELNAMLIETKNIDDPFMYPVKNIKQRLRR</sequence>
<dbReference type="PIRSF" id="PIRSF035875">
    <property type="entry name" value="RNase_BN"/>
    <property type="match status" value="1"/>
</dbReference>
<dbReference type="GO" id="GO:0005886">
    <property type="term" value="C:plasma membrane"/>
    <property type="evidence" value="ECO:0007669"/>
    <property type="project" value="UniProtKB-SubCell"/>
</dbReference>
<dbReference type="STRING" id="1120975.SAMN02746064_01790"/>
<dbReference type="Proteomes" id="UP000184251">
    <property type="component" value="Unassembled WGS sequence"/>
</dbReference>
<protein>
    <submittedName>
        <fullName evidence="7">Membrane protein</fullName>
    </submittedName>
</protein>
<keyword evidence="3 6" id="KW-0812">Transmembrane</keyword>
<evidence type="ECO:0000256" key="1">
    <source>
        <dbReference type="ARBA" id="ARBA00004651"/>
    </source>
</evidence>
<feature type="transmembrane region" description="Helical" evidence="6">
    <location>
        <begin position="175"/>
        <end position="196"/>
    </location>
</feature>
<dbReference type="EMBL" id="FQTU01000013">
    <property type="protein sequence ID" value="SHF06186.1"/>
    <property type="molecule type" value="Genomic_DNA"/>
</dbReference>
<dbReference type="NCBIfam" id="TIGR00765">
    <property type="entry name" value="yihY_not_rbn"/>
    <property type="match status" value="1"/>
</dbReference>
<dbReference type="InterPro" id="IPR017039">
    <property type="entry name" value="Virul_fac_BrkB"/>
</dbReference>
<dbReference type="PANTHER" id="PTHR30213:SF0">
    <property type="entry name" value="UPF0761 MEMBRANE PROTEIN YIHY"/>
    <property type="match status" value="1"/>
</dbReference>
<dbReference type="PANTHER" id="PTHR30213">
    <property type="entry name" value="INNER MEMBRANE PROTEIN YHJD"/>
    <property type="match status" value="1"/>
</dbReference>
<evidence type="ECO:0000256" key="5">
    <source>
        <dbReference type="ARBA" id="ARBA00023136"/>
    </source>
</evidence>
<keyword evidence="5 6" id="KW-0472">Membrane</keyword>
<evidence type="ECO:0000256" key="2">
    <source>
        <dbReference type="ARBA" id="ARBA00022475"/>
    </source>
</evidence>
<evidence type="ECO:0000256" key="4">
    <source>
        <dbReference type="ARBA" id="ARBA00022989"/>
    </source>
</evidence>
<organism evidence="7 8">
    <name type="scientific">Alkalibacter saccharofermentans DSM 14828</name>
    <dbReference type="NCBI Taxonomy" id="1120975"/>
    <lineage>
        <taxon>Bacteria</taxon>
        <taxon>Bacillati</taxon>
        <taxon>Bacillota</taxon>
        <taxon>Clostridia</taxon>
        <taxon>Eubacteriales</taxon>
        <taxon>Eubacteriaceae</taxon>
        <taxon>Alkalibacter</taxon>
    </lineage>
</organism>
<evidence type="ECO:0000256" key="6">
    <source>
        <dbReference type="SAM" id="Phobius"/>
    </source>
</evidence>
<proteinExistence type="predicted"/>
<comment type="subcellular location">
    <subcellularLocation>
        <location evidence="1">Cell membrane</location>
        <topology evidence="1">Multi-pass membrane protein</topology>
    </subcellularLocation>
</comment>
<gene>
    <name evidence="7" type="ORF">SAMN02746064_01790</name>
</gene>
<feature type="transmembrane region" description="Helical" evidence="6">
    <location>
        <begin position="26"/>
        <end position="51"/>
    </location>
</feature>
<feature type="transmembrane region" description="Helical" evidence="6">
    <location>
        <begin position="90"/>
        <end position="109"/>
    </location>
</feature>
<dbReference type="AlphaFoldDB" id="A0A1M4YL97"/>
<feature type="transmembrane region" description="Helical" evidence="6">
    <location>
        <begin position="237"/>
        <end position="262"/>
    </location>
</feature>
<reference evidence="7 8" key="1">
    <citation type="submission" date="2016-11" db="EMBL/GenBank/DDBJ databases">
        <authorList>
            <person name="Jaros S."/>
            <person name="Januszkiewicz K."/>
            <person name="Wedrychowicz H."/>
        </authorList>
    </citation>
    <scope>NUCLEOTIDE SEQUENCE [LARGE SCALE GENOMIC DNA]</scope>
    <source>
        <strain evidence="7 8">DSM 14828</strain>
    </source>
</reference>
<feature type="transmembrane region" description="Helical" evidence="6">
    <location>
        <begin position="203"/>
        <end position="225"/>
    </location>
</feature>
<dbReference type="Pfam" id="PF03631">
    <property type="entry name" value="Virul_fac_BrkB"/>
    <property type="match status" value="1"/>
</dbReference>
<evidence type="ECO:0000313" key="8">
    <source>
        <dbReference type="Proteomes" id="UP000184251"/>
    </source>
</evidence>
<dbReference type="OrthoDB" id="9775903at2"/>
<keyword evidence="4 6" id="KW-1133">Transmembrane helix</keyword>
<keyword evidence="8" id="KW-1185">Reference proteome</keyword>
<evidence type="ECO:0000313" key="7">
    <source>
        <dbReference type="EMBL" id="SHF06186.1"/>
    </source>
</evidence>
<keyword evidence="2" id="KW-1003">Cell membrane</keyword>
<dbReference type="RefSeq" id="WP_073271199.1">
    <property type="nucleotide sequence ID" value="NZ_FQTU01000013.1"/>
</dbReference>
<accession>A0A1M4YL97</accession>
<evidence type="ECO:0000256" key="3">
    <source>
        <dbReference type="ARBA" id="ARBA00022692"/>
    </source>
</evidence>
<feature type="transmembrane region" description="Helical" evidence="6">
    <location>
        <begin position="129"/>
        <end position="155"/>
    </location>
</feature>